<dbReference type="PANTHER" id="PTHR32305:SF17">
    <property type="entry name" value="TRNA NUCLEASE WAPA"/>
    <property type="match status" value="1"/>
</dbReference>
<dbReference type="PANTHER" id="PTHR32305">
    <property type="match status" value="1"/>
</dbReference>
<dbReference type="Pfam" id="PF25023">
    <property type="entry name" value="TEN_YD-shell"/>
    <property type="match status" value="1"/>
</dbReference>
<dbReference type="InterPro" id="IPR022385">
    <property type="entry name" value="Rhs_assc_core"/>
</dbReference>
<dbReference type="SMART" id="SM00306">
    <property type="entry name" value="HintN"/>
    <property type="match status" value="1"/>
</dbReference>
<feature type="region of interest" description="Disordered" evidence="2">
    <location>
        <begin position="1033"/>
        <end position="1079"/>
    </location>
</feature>
<feature type="domain" description="Hint" evidence="4">
    <location>
        <begin position="2018"/>
        <end position="2121"/>
    </location>
</feature>
<dbReference type="SUPFAM" id="SSF51294">
    <property type="entry name" value="Hedgehog/intein (Hint) domain"/>
    <property type="match status" value="1"/>
</dbReference>
<feature type="compositionally biased region" description="Low complexity" evidence="2">
    <location>
        <begin position="1033"/>
        <end position="1054"/>
    </location>
</feature>
<protein>
    <submittedName>
        <fullName evidence="5">Sugar-binding protein</fullName>
    </submittedName>
</protein>
<dbReference type="Gene3D" id="2.170.16.10">
    <property type="entry name" value="Hedgehog/Intein (Hint) domain"/>
    <property type="match status" value="1"/>
</dbReference>
<dbReference type="Pfam" id="PF05593">
    <property type="entry name" value="RHS_repeat"/>
    <property type="match status" value="2"/>
</dbReference>
<dbReference type="EMBL" id="JAAIKT010000023">
    <property type="protein sequence ID" value="NEW72610.1"/>
    <property type="molecule type" value="Genomic_DNA"/>
</dbReference>
<feature type="region of interest" description="Disordered" evidence="2">
    <location>
        <begin position="1611"/>
        <end position="1679"/>
    </location>
</feature>
<dbReference type="InterPro" id="IPR036844">
    <property type="entry name" value="Hint_dom_sf"/>
</dbReference>
<keyword evidence="1" id="KW-0677">Repeat</keyword>
<dbReference type="InterPro" id="IPR006530">
    <property type="entry name" value="YD"/>
</dbReference>
<sequence length="2285" mass="247487">MNGRPRKRLRSLRPRVAMASAVVMVATLLQGMTQPALAADGGKGRPDLPRAEKPVRGTVGKVKPRTAMKGPRTPQAAPRAAWPKAASAMVKLPGAAAKASASPIPAQGLPLALDTDGKPDSARGEVAARVLDHKTATKAGIDGLLFTLQLKADENITQSAATGQVRARVDYSSFAQVYGGGYASRLTLVKLPACALTTPDRLGCRTLTPLAAINDAEKHTLLASDVVLRADTPTVLAAVAEEQGEKGDYKATSLSPSAAWNTNLNTGDFTWSYAVPVPDVPGDLTPTVGLSYSSGGIDGRTTNTNNQASWVGDGFDLWPGFIERRYKPCADDGVKNADGNKPGDLCWAYDNAYMSFNGKGGELVPNGTDSWKLKSDDGTKIDRLHGSDTNVRGNGARNDEYWRVTTPEGVRYYFGYNRLPGWADGKETTDSTWTAPVFGNGSGEPCHGATFADSWCQQAWRWNLDYVVDPHGNAIAYYYDKETNSYGRNLKAKDNTRYVRGGELDRIEYGLRSSSMYGTKALAKVDFTSSERCLPDAQTCASIDKDAFYWYDTPWDLNCTADEDCDEGRFAPVFFTRKRLTQITTQVLDADTYQSVDSWELAHRWGKADTDYQLELESIQRTGHSAEPAITLPKTTFAYTQLANRLDKTGDGYAPFIKDRLSTVADESGGQLDVDYSKEACDWDTLPTPQTNTTRCFPQYIGGSTSDDPERQWFNKYVVTFVTTTDRTGGAPDQVTAYDYKGDAAWHFDDDDGLTKEKFKTWSQWRGYGQVRVQTGGQGGSKAMKSQEDTYFLRGMDGDRKDTGGGTKSVSVSLEDGEGDPITDHESANGFAYKTVSYSGPDGKVLAKKVNRPWHHETAKKTRDWGTVTANFAGTAHTKTFTSLDDGAGAKWRTVSTATSYDTVAGRVTQVDDFGDTTTAADNTCTRTTYATNTDKNLLTLPSRVETVAKACDAAVSRPDDVNTDTRTAYDGGAYDAAPTKGDATGKAVLKTYNGSTAVYLESGSTYDSYGRALTSTDLTANVTVTAAGTLTRTTRGDGRTTTTAYTPATGLPTSVKETSPPAKSGDASTAQTTTTTRDALRGLPLKQTDTNEKTTSYAYDALGRSTKVWLADRLTGQTPTYEFTYHVTENQPVAVGTKTLGNNGAQRTSYTLYDGLLRERQTQAPGPKDGRLLTDVFYDERGLKSKDFATYYADGKPATTLFKPEDALSVETQNRYAYDGLGRQTEARKIAGNGDGGTVLGTTKTIYGGDRTTVIPPVGGTATTTLTDARGRTTELRQHHQRSVNAAYDTTAYTYTSRGELQEVSDPAKNTWRYTYDLLGHQTQANDPDKGTTNSTYDDRGQLTSTTDARNTTLAYVYDGLGRKTELHKDSPSGELRSKWAYDTVSNAKGYLAESTRYDDGRAYTTKIVAYDRLYRALRTSVTIPAEEGELQGTYLSATTYKASGLVEGKGYPKAGSHPAATVVYTYEDETLRPVAIDGGQGVKSTTLYSLTGKPSQYELSSSEVKKTWVTNTYEWGTQRLATARVDRQDVAGVDQYSTYGYDESGNVLSVSDVSRSGTDNQCFTYDYQRRLTEAWTQDQKSCATTPSGSVLGGPAAYWNSYTYDQIGNRRTETLHDTSGDSTKDTKRTYTYPDPGPRSARPHAMTSVTATGPTGTAKDDYGYDETGNTTTRTTGGDTQTLRWDAEGHLAKVTEPVEGGSDKVTEYLYDADGNRLIARTPTETTLYLGTTEITLPKGSTTPKVTRYFDLGGGHQAVEEDDGTVSFTVADHHGTAQLAIDAATQKLTQRRTLPFGGVRGQQPTTWPGTKGFVGGTDDTKTTGLTHLGAREYDPTTGRFLSVDPVMDLTDPQQIHGYSYGNNNPATYSDPNGLRPDGPAGGAGYNDDAANREQGRQGSGWVLDNSGGWTYRHERYWPNPGGSRKSARTLDYTWSWRAQSKGAKSRGPWITVLGEDEKPGFFERLFTSAATFYGEVTNVAPAIDCATGDVSRCTDFGSGKVQALKALGRAIKGTSKGPECHSFLPGTDVLLADGSTKNIEEVKTGDQVTVTDPATGRTTVRKVAGTIVTEEDKKFVDLSITTGDAEKSAALISTVTHPFWVESEDRWVDAEDLKPGMTLRTPSGATAKVQGVRHFERRQRTHDLTVNGIHTYYVVAGKTPVLVHNSGACGPIKGAAGETRAVQELQDRGYTIMGTHVKLEAKDGTISYVDVVATRNGPGLGAPEYFEVKNGPSARLSPQQKTVYGQLGHSGNVVLRSDQLSSWGLHSGDSLPQADVNVILYGGAKAW</sequence>
<dbReference type="InterPro" id="IPR003587">
    <property type="entry name" value="Hint_dom_N"/>
</dbReference>
<evidence type="ECO:0000313" key="5">
    <source>
        <dbReference type="EMBL" id="NEW72610.1"/>
    </source>
</evidence>
<feature type="signal peptide" evidence="3">
    <location>
        <begin position="1"/>
        <end position="38"/>
    </location>
</feature>
<feature type="chain" id="PRO_5026304938" evidence="3">
    <location>
        <begin position="39"/>
        <end position="2285"/>
    </location>
</feature>
<name>A0A6G4AH94_9ACTN</name>
<dbReference type="Pfam" id="PF07591">
    <property type="entry name" value="PT-HINT"/>
    <property type="match status" value="1"/>
</dbReference>
<dbReference type="CDD" id="cd00081">
    <property type="entry name" value="Hint"/>
    <property type="match status" value="1"/>
</dbReference>
<organism evidence="5 6">
    <name type="scientific">Streptomyces rhizosphaericus</name>
    <dbReference type="NCBI Taxonomy" id="114699"/>
    <lineage>
        <taxon>Bacteria</taxon>
        <taxon>Bacillati</taxon>
        <taxon>Actinomycetota</taxon>
        <taxon>Actinomycetes</taxon>
        <taxon>Kitasatosporales</taxon>
        <taxon>Streptomycetaceae</taxon>
        <taxon>Streptomyces</taxon>
        <taxon>Streptomyces violaceusniger group</taxon>
    </lineage>
</organism>
<keyword evidence="6" id="KW-1185">Reference proteome</keyword>
<dbReference type="Proteomes" id="UP000476310">
    <property type="component" value="Unassembled WGS sequence"/>
</dbReference>
<feature type="compositionally biased region" description="Basic and acidic residues" evidence="2">
    <location>
        <begin position="1611"/>
        <end position="1629"/>
    </location>
</feature>
<feature type="region of interest" description="Disordered" evidence="2">
    <location>
        <begin position="795"/>
        <end position="827"/>
    </location>
</feature>
<accession>A0A6G4AH94</accession>
<feature type="compositionally biased region" description="Polar residues" evidence="2">
    <location>
        <begin position="1858"/>
        <end position="1868"/>
    </location>
</feature>
<proteinExistence type="predicted"/>
<dbReference type="InterPro" id="IPR056823">
    <property type="entry name" value="TEN-like_YD-shell"/>
</dbReference>
<feature type="compositionally biased region" description="Low complexity" evidence="2">
    <location>
        <begin position="1667"/>
        <end position="1679"/>
    </location>
</feature>
<gene>
    <name evidence="5" type="ORF">G4H13_19900</name>
</gene>
<dbReference type="InterPro" id="IPR031325">
    <property type="entry name" value="RHS_repeat"/>
</dbReference>
<dbReference type="Gene3D" id="2.180.10.10">
    <property type="entry name" value="RHS repeat-associated core"/>
    <property type="match status" value="2"/>
</dbReference>
<dbReference type="InterPro" id="IPR050708">
    <property type="entry name" value="T6SS_VgrG/RHS"/>
</dbReference>
<reference evidence="5" key="1">
    <citation type="submission" date="2020-02" db="EMBL/GenBank/DDBJ databases">
        <title>A new Streptomyces sp. for controlling soil-borne diseases.</title>
        <authorList>
            <person name="Li X."/>
            <person name="Tian Y."/>
            <person name="Gao K."/>
        </authorList>
    </citation>
    <scope>NUCLEOTIDE SEQUENCE [LARGE SCALE GENOMIC DNA]</scope>
    <source>
        <strain evidence="5">0250</strain>
    </source>
</reference>
<feature type="region of interest" description="Disordered" evidence="2">
    <location>
        <begin position="1850"/>
        <end position="1899"/>
    </location>
</feature>
<dbReference type="NCBIfam" id="TIGR03696">
    <property type="entry name" value="Rhs_assc_core"/>
    <property type="match status" value="1"/>
</dbReference>
<evidence type="ECO:0000256" key="2">
    <source>
        <dbReference type="SAM" id="MobiDB-lite"/>
    </source>
</evidence>
<dbReference type="NCBIfam" id="TIGR01643">
    <property type="entry name" value="YD_repeat_2x"/>
    <property type="match status" value="2"/>
</dbReference>
<feature type="region of interest" description="Disordered" evidence="2">
    <location>
        <begin position="37"/>
        <end position="58"/>
    </location>
</feature>
<evidence type="ECO:0000256" key="1">
    <source>
        <dbReference type="ARBA" id="ARBA00022737"/>
    </source>
</evidence>
<feature type="compositionally biased region" description="Basic and acidic residues" evidence="2">
    <location>
        <begin position="42"/>
        <end position="55"/>
    </location>
</feature>
<keyword evidence="3" id="KW-0732">Signal</keyword>
<evidence type="ECO:0000259" key="4">
    <source>
        <dbReference type="SMART" id="SM00306"/>
    </source>
</evidence>
<comment type="caution">
    <text evidence="5">The sequence shown here is derived from an EMBL/GenBank/DDBJ whole genome shotgun (WGS) entry which is preliminary data.</text>
</comment>
<evidence type="ECO:0000256" key="3">
    <source>
        <dbReference type="SAM" id="SignalP"/>
    </source>
</evidence>
<evidence type="ECO:0000313" key="6">
    <source>
        <dbReference type="Proteomes" id="UP000476310"/>
    </source>
</evidence>
<feature type="region of interest" description="Disordered" evidence="2">
    <location>
        <begin position="1794"/>
        <end position="1816"/>
    </location>
</feature>